<dbReference type="InterPro" id="IPR012340">
    <property type="entry name" value="NA-bd_OB-fold"/>
</dbReference>
<dbReference type="Pfam" id="PF01796">
    <property type="entry name" value="OB_ChsH2_C"/>
    <property type="match status" value="1"/>
</dbReference>
<accession>A0A3A6Q6K5</accession>
<organism evidence="3 4">
    <name type="scientific">Halonotius aquaticus</name>
    <dbReference type="NCBI Taxonomy" id="2216978"/>
    <lineage>
        <taxon>Archaea</taxon>
        <taxon>Methanobacteriati</taxon>
        <taxon>Methanobacteriota</taxon>
        <taxon>Stenosarchaea group</taxon>
        <taxon>Halobacteria</taxon>
        <taxon>Halobacteriales</taxon>
        <taxon>Haloferacaceae</taxon>
        <taxon>Halonotius</taxon>
    </lineage>
</organism>
<evidence type="ECO:0000256" key="1">
    <source>
        <dbReference type="SAM" id="MobiDB-lite"/>
    </source>
</evidence>
<reference evidence="3 4" key="1">
    <citation type="submission" date="2018-06" db="EMBL/GenBank/DDBJ databases">
        <title>Halonotius sp. F13-13 a new haloarchaeeon isolated from a solar saltern from Isla Cristina, Huelva, Spain.</title>
        <authorList>
            <person name="Duran-Viseras A."/>
            <person name="Sanchez-Porro C."/>
            <person name="Ventosa A."/>
        </authorList>
    </citation>
    <scope>NUCLEOTIDE SEQUENCE [LARGE SCALE GENOMIC DNA]</scope>
    <source>
        <strain evidence="3 4">F13-13</strain>
    </source>
</reference>
<evidence type="ECO:0000313" key="4">
    <source>
        <dbReference type="Proteomes" id="UP000276588"/>
    </source>
</evidence>
<feature type="region of interest" description="Disordered" evidence="1">
    <location>
        <begin position="33"/>
        <end position="58"/>
    </location>
</feature>
<sequence>MTDEHPATDGQPASYDEWLDAIDAGEGFYLESPAGVGSLPPRRVCPETGSTDLTREPLPEIGTIDTYSVVHVATPGFDADAPYVSAIASFGPVRITGVVRGVDPDAVGDTTDLIGAEVRVTVETRATTDDRLVVLRPTDSSNDG</sequence>
<comment type="caution">
    <text evidence="3">The sequence shown here is derived from an EMBL/GenBank/DDBJ whole genome shotgun (WGS) entry which is preliminary data.</text>
</comment>
<protein>
    <submittedName>
        <fullName evidence="3">Nucleic acid-binding protein</fullName>
    </submittedName>
</protein>
<dbReference type="OrthoDB" id="9573at2157"/>
<dbReference type="InterPro" id="IPR002878">
    <property type="entry name" value="ChsH2_C"/>
</dbReference>
<evidence type="ECO:0000259" key="2">
    <source>
        <dbReference type="Pfam" id="PF01796"/>
    </source>
</evidence>
<proteinExistence type="predicted"/>
<gene>
    <name evidence="3" type="ORF">DM826_08720</name>
</gene>
<dbReference type="AlphaFoldDB" id="A0A3A6Q6K5"/>
<dbReference type="PANTHER" id="PTHR34075:SF5">
    <property type="entry name" value="BLR3430 PROTEIN"/>
    <property type="match status" value="1"/>
</dbReference>
<dbReference type="PANTHER" id="PTHR34075">
    <property type="entry name" value="BLR3430 PROTEIN"/>
    <property type="match status" value="1"/>
</dbReference>
<dbReference type="InterPro" id="IPR052513">
    <property type="entry name" value="Thioester_dehydratase-like"/>
</dbReference>
<feature type="domain" description="ChsH2 C-terminal OB-fold" evidence="2">
    <location>
        <begin position="57"/>
        <end position="122"/>
    </location>
</feature>
<keyword evidence="4" id="KW-1185">Reference proteome</keyword>
<dbReference type="EMBL" id="QKNY01000013">
    <property type="protein sequence ID" value="RJX42766.1"/>
    <property type="molecule type" value="Genomic_DNA"/>
</dbReference>
<name>A0A3A6Q6K5_9EURY</name>
<dbReference type="SUPFAM" id="SSF50249">
    <property type="entry name" value="Nucleic acid-binding proteins"/>
    <property type="match status" value="1"/>
</dbReference>
<evidence type="ECO:0000313" key="3">
    <source>
        <dbReference type="EMBL" id="RJX42766.1"/>
    </source>
</evidence>
<dbReference type="Proteomes" id="UP000276588">
    <property type="component" value="Unassembled WGS sequence"/>
</dbReference>
<dbReference type="RefSeq" id="WP_120103014.1">
    <property type="nucleotide sequence ID" value="NZ_QKNY01000013.1"/>
</dbReference>